<evidence type="ECO:0000313" key="3">
    <source>
        <dbReference type="EMBL" id="KAG6427615.1"/>
    </source>
</evidence>
<dbReference type="PANTHER" id="PTHR32208:SF21">
    <property type="entry name" value="LOW QUALITY PROTEIN: ALDEHYDE OXIDASE GLOX-LIKE"/>
    <property type="match status" value="1"/>
</dbReference>
<dbReference type="EMBL" id="PNBA02000004">
    <property type="protein sequence ID" value="KAG6427615.1"/>
    <property type="molecule type" value="Genomic_DNA"/>
</dbReference>
<comment type="caution">
    <text evidence="3">The sequence shown here is derived from an EMBL/GenBank/DDBJ whole genome shotgun (WGS) entry which is preliminary data.</text>
</comment>
<reference evidence="3" key="1">
    <citation type="submission" date="2018-01" db="EMBL/GenBank/DDBJ databases">
        <authorList>
            <person name="Mao J.F."/>
        </authorList>
    </citation>
    <scope>NUCLEOTIDE SEQUENCE</scope>
    <source>
        <strain evidence="3">Huo1</strain>
        <tissue evidence="3">Leaf</tissue>
    </source>
</reference>
<gene>
    <name evidence="3" type="ORF">SASPL_111861</name>
</gene>
<evidence type="ECO:0000313" key="4">
    <source>
        <dbReference type="Proteomes" id="UP000298416"/>
    </source>
</evidence>
<name>A0A8X8Y8W5_SALSN</name>
<organism evidence="3">
    <name type="scientific">Salvia splendens</name>
    <name type="common">Scarlet sage</name>
    <dbReference type="NCBI Taxonomy" id="180675"/>
    <lineage>
        <taxon>Eukaryota</taxon>
        <taxon>Viridiplantae</taxon>
        <taxon>Streptophyta</taxon>
        <taxon>Embryophyta</taxon>
        <taxon>Tracheophyta</taxon>
        <taxon>Spermatophyta</taxon>
        <taxon>Magnoliopsida</taxon>
        <taxon>eudicotyledons</taxon>
        <taxon>Gunneridae</taxon>
        <taxon>Pentapetalae</taxon>
        <taxon>asterids</taxon>
        <taxon>lamiids</taxon>
        <taxon>Lamiales</taxon>
        <taxon>Lamiaceae</taxon>
        <taxon>Nepetoideae</taxon>
        <taxon>Mentheae</taxon>
        <taxon>Salviinae</taxon>
        <taxon>Salvia</taxon>
        <taxon>Salvia subgen. Calosphace</taxon>
        <taxon>core Calosphace</taxon>
    </lineage>
</organism>
<dbReference type="Pfam" id="PF07250">
    <property type="entry name" value="Glyoxal_oxid_N"/>
    <property type="match status" value="1"/>
</dbReference>
<dbReference type="Proteomes" id="UP000298416">
    <property type="component" value="Unassembled WGS sequence"/>
</dbReference>
<dbReference type="PANTHER" id="PTHR32208">
    <property type="entry name" value="SECRETED PROTEIN-RELATED"/>
    <property type="match status" value="1"/>
</dbReference>
<dbReference type="InterPro" id="IPR009880">
    <property type="entry name" value="Glyoxal_oxidase_N"/>
</dbReference>
<proteinExistence type="predicted"/>
<feature type="compositionally biased region" description="Pro residues" evidence="1">
    <location>
        <begin position="21"/>
        <end position="31"/>
    </location>
</feature>
<feature type="region of interest" description="Disordered" evidence="1">
    <location>
        <begin position="17"/>
        <end position="79"/>
    </location>
</feature>
<evidence type="ECO:0000259" key="2">
    <source>
        <dbReference type="Pfam" id="PF07250"/>
    </source>
</evidence>
<reference evidence="3" key="2">
    <citation type="submission" date="2020-08" db="EMBL/GenBank/DDBJ databases">
        <title>Plant Genome Project.</title>
        <authorList>
            <person name="Zhang R.-G."/>
        </authorList>
    </citation>
    <scope>NUCLEOTIDE SEQUENCE</scope>
    <source>
        <strain evidence="3">Huo1</strain>
        <tissue evidence="3">Leaf</tissue>
    </source>
</reference>
<keyword evidence="4" id="KW-1185">Reference proteome</keyword>
<accession>A0A8X8Y8W5</accession>
<dbReference type="AlphaFoldDB" id="A0A8X8Y8W5"/>
<evidence type="ECO:0000256" key="1">
    <source>
        <dbReference type="SAM" id="MobiDB-lite"/>
    </source>
</evidence>
<feature type="domain" description="Glyoxal oxidase N-terminal" evidence="2">
    <location>
        <begin position="81"/>
        <end position="168"/>
    </location>
</feature>
<feature type="compositionally biased region" description="Low complexity" evidence="1">
    <location>
        <begin position="64"/>
        <end position="79"/>
    </location>
</feature>
<sequence>MHTAVTRFNTVVLLDRTHIGPPAPNPSPTPPASATTAPPIPSSSTPKPTSSAPSPSSPTPGAPPASSSPTAPSSRPAETSMVFTKFAPCEPDSVCDWELLQDVQLHRVRGRRYATNQILPDGSFIIIRGKAVSSIEFFPPQKEIGLVDFSFFNQVEDNQMDNLYPYVH</sequence>
<protein>
    <recommendedName>
        <fullName evidence="2">Glyoxal oxidase N-terminal domain-containing protein</fullName>
    </recommendedName>
</protein>
<feature type="compositionally biased region" description="Low complexity" evidence="1">
    <location>
        <begin position="32"/>
        <end position="54"/>
    </location>
</feature>